<feature type="domain" description="DUF7598" evidence="2">
    <location>
        <begin position="8"/>
        <end position="145"/>
    </location>
</feature>
<proteinExistence type="predicted"/>
<evidence type="ECO:0000256" key="1">
    <source>
        <dbReference type="SAM" id="Phobius"/>
    </source>
</evidence>
<gene>
    <name evidence="3" type="ORF">OHC33_000410</name>
</gene>
<keyword evidence="1" id="KW-0472">Membrane</keyword>
<feature type="transmembrane region" description="Helical" evidence="1">
    <location>
        <begin position="88"/>
        <end position="108"/>
    </location>
</feature>
<protein>
    <recommendedName>
        <fullName evidence="2">DUF7598 domain-containing protein</fullName>
    </recommendedName>
</protein>
<sequence length="171" mass="18790">MGNSAVSYIILNVIRALNILSITASILASGSLLVKTADLTDDIGWFNVFDLAEKVLIILFALLILITELPKLLQGYIARNWPAFSYQSGFWALGACLVFLGCDVMSYLTKEKTDKKHLGGDFYRMCQAAGMMCIVMGFINMVATLLLGDRRRGLTARQVRAFKNGAAQDVV</sequence>
<comment type="caution">
    <text evidence="3">The sequence shown here is derived from an EMBL/GenBank/DDBJ whole genome shotgun (WGS) entry which is preliminary data.</text>
</comment>
<keyword evidence="4" id="KW-1185">Reference proteome</keyword>
<evidence type="ECO:0000313" key="4">
    <source>
        <dbReference type="Proteomes" id="UP001316803"/>
    </source>
</evidence>
<feature type="transmembrane region" description="Helical" evidence="1">
    <location>
        <begin position="12"/>
        <end position="33"/>
    </location>
</feature>
<keyword evidence="1" id="KW-0812">Transmembrane</keyword>
<feature type="transmembrane region" description="Helical" evidence="1">
    <location>
        <begin position="128"/>
        <end position="148"/>
    </location>
</feature>
<organism evidence="3 4">
    <name type="scientific">Knufia fluminis</name>
    <dbReference type="NCBI Taxonomy" id="191047"/>
    <lineage>
        <taxon>Eukaryota</taxon>
        <taxon>Fungi</taxon>
        <taxon>Dikarya</taxon>
        <taxon>Ascomycota</taxon>
        <taxon>Pezizomycotina</taxon>
        <taxon>Eurotiomycetes</taxon>
        <taxon>Chaetothyriomycetidae</taxon>
        <taxon>Chaetothyriales</taxon>
        <taxon>Trichomeriaceae</taxon>
        <taxon>Knufia</taxon>
    </lineage>
</organism>
<reference evidence="3 4" key="1">
    <citation type="submission" date="2022-12" db="EMBL/GenBank/DDBJ databases">
        <title>Genomic features and morphological characterization of a novel Knufia sp. strain isolated from spacecraft assembly facility.</title>
        <authorList>
            <person name="Teixeira M."/>
            <person name="Chander A.M."/>
            <person name="Stajich J.E."/>
            <person name="Venkateswaran K."/>
        </authorList>
    </citation>
    <scope>NUCLEOTIDE SEQUENCE [LARGE SCALE GENOMIC DNA]</scope>
    <source>
        <strain evidence="3 4">FJI-L2-BK-P2</strain>
    </source>
</reference>
<dbReference type="Proteomes" id="UP001316803">
    <property type="component" value="Unassembled WGS sequence"/>
</dbReference>
<evidence type="ECO:0000259" key="2">
    <source>
        <dbReference type="Pfam" id="PF24535"/>
    </source>
</evidence>
<dbReference type="InterPro" id="IPR056019">
    <property type="entry name" value="DUF7598"/>
</dbReference>
<dbReference type="AlphaFoldDB" id="A0AAN8ISV7"/>
<accession>A0AAN8ISV7</accession>
<evidence type="ECO:0000313" key="3">
    <source>
        <dbReference type="EMBL" id="KAK5958567.1"/>
    </source>
</evidence>
<name>A0AAN8ISV7_9EURO</name>
<dbReference type="Pfam" id="PF24535">
    <property type="entry name" value="DUF7598"/>
    <property type="match status" value="1"/>
</dbReference>
<feature type="transmembrane region" description="Helical" evidence="1">
    <location>
        <begin position="45"/>
        <end position="67"/>
    </location>
</feature>
<keyword evidence="1" id="KW-1133">Transmembrane helix</keyword>
<dbReference type="EMBL" id="JAKLMC020000001">
    <property type="protein sequence ID" value="KAK5958567.1"/>
    <property type="molecule type" value="Genomic_DNA"/>
</dbReference>